<dbReference type="EMBL" id="BGPR01002839">
    <property type="protein sequence ID" value="GBM79760.1"/>
    <property type="molecule type" value="Genomic_DNA"/>
</dbReference>
<evidence type="ECO:0000313" key="3">
    <source>
        <dbReference type="EMBL" id="GBM79760.1"/>
    </source>
</evidence>
<keyword evidence="4" id="KW-1185">Reference proteome</keyword>
<dbReference type="GO" id="GO:0003824">
    <property type="term" value="F:catalytic activity"/>
    <property type="evidence" value="ECO:0007669"/>
    <property type="project" value="InterPro"/>
</dbReference>
<dbReference type="Proteomes" id="UP000499080">
    <property type="component" value="Unassembled WGS sequence"/>
</dbReference>
<dbReference type="AlphaFoldDB" id="A0A4Y2IQ41"/>
<name>A0A4Y2IQ41_ARAVE</name>
<dbReference type="InterPro" id="IPR005135">
    <property type="entry name" value="Endo/exonuclease/phosphatase"/>
</dbReference>
<protein>
    <recommendedName>
        <fullName evidence="2">Endonuclease/exonuclease/phosphatase domain-containing protein</fullName>
    </recommendedName>
</protein>
<reference evidence="3 4" key="1">
    <citation type="journal article" date="2019" name="Sci. Rep.">
        <title>Orb-weaving spider Araneus ventricosus genome elucidates the spidroin gene catalogue.</title>
        <authorList>
            <person name="Kono N."/>
            <person name="Nakamura H."/>
            <person name="Ohtoshi R."/>
            <person name="Moran D.A.P."/>
            <person name="Shinohara A."/>
            <person name="Yoshida Y."/>
            <person name="Fujiwara M."/>
            <person name="Mori M."/>
            <person name="Tomita M."/>
            <person name="Arakawa K."/>
        </authorList>
    </citation>
    <scope>NUCLEOTIDE SEQUENCE [LARGE SCALE GENOMIC DNA]</scope>
</reference>
<keyword evidence="1" id="KW-0175">Coiled coil</keyword>
<proteinExistence type="predicted"/>
<gene>
    <name evidence="3" type="ORF">AVEN_229687_1</name>
</gene>
<feature type="domain" description="Endonuclease/exonuclease/phosphatase" evidence="2">
    <location>
        <begin position="36"/>
        <end position="83"/>
    </location>
</feature>
<dbReference type="Gene3D" id="3.60.10.10">
    <property type="entry name" value="Endonuclease/exonuclease/phosphatase"/>
    <property type="match status" value="1"/>
</dbReference>
<evidence type="ECO:0000313" key="4">
    <source>
        <dbReference type="Proteomes" id="UP000499080"/>
    </source>
</evidence>
<dbReference type="Pfam" id="PF14529">
    <property type="entry name" value="Exo_endo_phos_2"/>
    <property type="match status" value="1"/>
</dbReference>
<comment type="caution">
    <text evidence="3">The sequence shown here is derived from an EMBL/GenBank/DDBJ whole genome shotgun (WGS) entry which is preliminary data.</text>
</comment>
<evidence type="ECO:0000256" key="1">
    <source>
        <dbReference type="SAM" id="Coils"/>
    </source>
</evidence>
<evidence type="ECO:0000259" key="2">
    <source>
        <dbReference type="Pfam" id="PF14529"/>
    </source>
</evidence>
<accession>A0A4Y2IQ41</accession>
<sequence>MARQVLYPCHPVFSIFLASGENTVIVKIPNEDKPLTLISSYFSPAANLEEMIKELEEALSKLQDENVIIGADMNAHCVRWDTELSTIEDTNWRIL</sequence>
<dbReference type="InterPro" id="IPR036691">
    <property type="entry name" value="Endo/exonu/phosph_ase_sf"/>
</dbReference>
<feature type="coiled-coil region" evidence="1">
    <location>
        <begin position="45"/>
        <end position="72"/>
    </location>
</feature>
<dbReference type="SUPFAM" id="SSF56219">
    <property type="entry name" value="DNase I-like"/>
    <property type="match status" value="1"/>
</dbReference>
<organism evidence="3 4">
    <name type="scientific">Araneus ventricosus</name>
    <name type="common">Orbweaver spider</name>
    <name type="synonym">Epeira ventricosa</name>
    <dbReference type="NCBI Taxonomy" id="182803"/>
    <lineage>
        <taxon>Eukaryota</taxon>
        <taxon>Metazoa</taxon>
        <taxon>Ecdysozoa</taxon>
        <taxon>Arthropoda</taxon>
        <taxon>Chelicerata</taxon>
        <taxon>Arachnida</taxon>
        <taxon>Araneae</taxon>
        <taxon>Araneomorphae</taxon>
        <taxon>Entelegynae</taxon>
        <taxon>Araneoidea</taxon>
        <taxon>Araneidae</taxon>
        <taxon>Araneus</taxon>
    </lineage>
</organism>